<dbReference type="GO" id="GO:0006325">
    <property type="term" value="P:chromatin organization"/>
    <property type="evidence" value="ECO:0007669"/>
    <property type="project" value="UniProtKB-KW"/>
</dbReference>
<feature type="region of interest" description="Disordered" evidence="2">
    <location>
        <begin position="126"/>
        <end position="148"/>
    </location>
</feature>
<feature type="region of interest" description="Disordered" evidence="2">
    <location>
        <begin position="560"/>
        <end position="601"/>
    </location>
</feature>
<dbReference type="InterPro" id="IPR011011">
    <property type="entry name" value="Znf_FYVE_PHD"/>
</dbReference>
<accession>A0A2A4IWC7</accession>
<organism evidence="3">
    <name type="scientific">Heliothis virescens</name>
    <name type="common">Tobacco budworm moth</name>
    <dbReference type="NCBI Taxonomy" id="7102"/>
    <lineage>
        <taxon>Eukaryota</taxon>
        <taxon>Metazoa</taxon>
        <taxon>Ecdysozoa</taxon>
        <taxon>Arthropoda</taxon>
        <taxon>Hexapoda</taxon>
        <taxon>Insecta</taxon>
        <taxon>Pterygota</taxon>
        <taxon>Neoptera</taxon>
        <taxon>Endopterygota</taxon>
        <taxon>Lepidoptera</taxon>
        <taxon>Glossata</taxon>
        <taxon>Ditrysia</taxon>
        <taxon>Noctuoidea</taxon>
        <taxon>Noctuidae</taxon>
        <taxon>Heliothinae</taxon>
        <taxon>Heliothis</taxon>
    </lineage>
</organism>
<feature type="compositionally biased region" description="Basic and acidic residues" evidence="2">
    <location>
        <begin position="310"/>
        <end position="332"/>
    </location>
</feature>
<dbReference type="InterPro" id="IPR013083">
    <property type="entry name" value="Znf_RING/FYVE/PHD"/>
</dbReference>
<feature type="region of interest" description="Disordered" evidence="2">
    <location>
        <begin position="31"/>
        <end position="66"/>
    </location>
</feature>
<feature type="compositionally biased region" description="Polar residues" evidence="2">
    <location>
        <begin position="905"/>
        <end position="921"/>
    </location>
</feature>
<feature type="compositionally biased region" description="Polar residues" evidence="2">
    <location>
        <begin position="335"/>
        <end position="359"/>
    </location>
</feature>
<reference evidence="3" key="1">
    <citation type="submission" date="2017-09" db="EMBL/GenBank/DDBJ databases">
        <title>Contemporary evolution of a Lepidopteran species, Heliothis virescens, in response to modern agricultural practices.</title>
        <authorList>
            <person name="Fritz M.L."/>
            <person name="Deyonke A.M."/>
            <person name="Papanicolaou A."/>
            <person name="Micinski S."/>
            <person name="Westbrook J."/>
            <person name="Gould F."/>
        </authorList>
    </citation>
    <scope>NUCLEOTIDE SEQUENCE [LARGE SCALE GENOMIC DNA]</scope>
    <source>
        <strain evidence="3">HvINT-</strain>
        <tissue evidence="3">Whole body</tissue>
    </source>
</reference>
<feature type="compositionally biased region" description="Basic residues" evidence="2">
    <location>
        <begin position="414"/>
        <end position="425"/>
    </location>
</feature>
<dbReference type="PANTHER" id="PTHR46462">
    <property type="entry name" value="UPSET, ISOFORM A"/>
    <property type="match status" value="1"/>
</dbReference>
<dbReference type="EMBL" id="NWSH01005697">
    <property type="protein sequence ID" value="PCG64041.1"/>
    <property type="molecule type" value="Genomic_DNA"/>
</dbReference>
<feature type="region of interest" description="Disordered" evidence="2">
    <location>
        <begin position="898"/>
        <end position="925"/>
    </location>
</feature>
<dbReference type="GO" id="GO:0034967">
    <property type="term" value="C:Set3 complex"/>
    <property type="evidence" value="ECO:0007669"/>
    <property type="project" value="TreeGrafter"/>
</dbReference>
<dbReference type="GO" id="GO:0070210">
    <property type="term" value="C:Rpd3L-Expanded complex"/>
    <property type="evidence" value="ECO:0007669"/>
    <property type="project" value="TreeGrafter"/>
</dbReference>
<feature type="region of interest" description="Disordered" evidence="2">
    <location>
        <begin position="240"/>
        <end position="487"/>
    </location>
</feature>
<feature type="region of interest" description="Disordered" evidence="2">
    <location>
        <begin position="1189"/>
        <end position="1253"/>
    </location>
</feature>
<feature type="compositionally biased region" description="Basic and acidic residues" evidence="2">
    <location>
        <begin position="562"/>
        <end position="573"/>
    </location>
</feature>
<evidence type="ECO:0000313" key="3">
    <source>
        <dbReference type="EMBL" id="PCG64041.1"/>
    </source>
</evidence>
<feature type="compositionally biased region" description="Basic and acidic residues" evidence="2">
    <location>
        <begin position="473"/>
        <end position="487"/>
    </location>
</feature>
<dbReference type="PANTHER" id="PTHR46462:SF3">
    <property type="entry name" value="UPSET, ISOFORM A"/>
    <property type="match status" value="1"/>
</dbReference>
<proteinExistence type="predicted"/>
<dbReference type="SUPFAM" id="SSF57903">
    <property type="entry name" value="FYVE/PHD zinc finger"/>
    <property type="match status" value="1"/>
</dbReference>
<sequence length="1366" mass="153328">MEERPNLSEELRRYSFQPLAFVMLDHTYAQPAQKQPTATPPTTPVSTGPPPAIISPTLTTSPMSPLKRNSPVIMSTASYEMPLTVPTSVVGTPIPVSTIQMAPITYKPTPAPPPDDDAASVISSIDGDRKANRGGSDTETAPEGEEEGKTRCICDFTHDDGYMICCDRCGEWQHVSHNNKPVEDIKPEIDLIAKEEMKPEDLDEPDYCKEEPIEEKFEEIKHEIPLPVVEEPKPFIVPKVEEKEVKEIKPEKEPVYSDEEKPEKVEEKKPKEEPKIEEDRPVTREFMAKSACHDRSSRSSRTACVNQDSLDDKTDDSQDKIQTNNKEKEKRKMVSSKNSIETQPPSLGTRQNSKPVSKLQTREERKMEAIMKAFERMEKAEQRKQEVKERQKRRESDPHPNANDKDDEEEVHNTTKKRKKRKGRARTTSQSNRRRLNSADSDMVTSGDEAPPPPVPPPRPPPPRRNSVAPPPVEHHERTNEVPHEELGLSSACLLVEAAVGSVESAFKLPKTKKTMATEWIGRSPERTPSPYRSPYRPALVSAPSLENLVRVASTIIGDLSGGHDLDHEEDSRLSPPRTPGRDRNKPPKKAKRITRSTPPAEVAEVVTPIIAQHSAKKRWLRQAISEESDSPVADVFVPESPPNEMVTPLKKRRLARESLSCEQNTIVPCNDETSPILTSEDSPVKDDTQALTRQYKVRNIMDSIYGRDRTRSDSGQGSDDQCNIDHDVLNMNIKGPHDKSPPNEMVTPLKKRRLARESLSCEQNTIVPCNDETSPILTSEDSPVKDDTQTLTRQYKVRNIMDSIYGRDRTRSDSGQGSDDQCNIDHDVLNMNIKGPHDSENIRRIIGVPTPEDELPPEIPKPEDIKTNNNNVEIDENTTIPAQPKIQESIDSNIDVKGIESPTDKLNSCQSADTSGNSSPQRDEMDDIQKKIHSFHTENIQILKSRNKKPKEKRKKVNLNFDLNMVDDQISVQLRTENDTSSKIIEINGDIHDDMSNSIHDDVKVHVSPENIPLPPVESIPLPAPENIPLPEEPSPMPVIPPPETIPLPEEPMKPVKTIRPSSPVEKLDKIEKPFSIDRPSVLENSTLPFSSRFSSTGLFSGIFSNMSQSFNMDSSINENVPNMSIIKSAIDRTTSLDSSLFDKDSITPVDDLKNVQAILTRVNNMDSNNSVILSGVLNSSNKARLLAPSPKPLAKPYCPRSHDPRLNPPPLEKPKPVRRKRLHRELAADHAPKGVFDAQPTASERQRENLSSRLRREFGLALPDDEEARPPTENTGMPTWRHNHFTEQPTGSLNNLFHTRRDRNMPPMGQIPPAPSNCHEDPWGHKSMEQISDSVDNQWNNNVYSTTYGYKTGVKGLKWGRRGV</sequence>
<feature type="region of interest" description="Disordered" evidence="2">
    <location>
        <begin position="850"/>
        <end position="870"/>
    </location>
</feature>
<dbReference type="GO" id="GO:0006355">
    <property type="term" value="P:regulation of DNA-templated transcription"/>
    <property type="evidence" value="ECO:0007669"/>
    <property type="project" value="TreeGrafter"/>
</dbReference>
<name>A0A2A4IWC7_HELVI</name>
<evidence type="ECO:0000256" key="2">
    <source>
        <dbReference type="SAM" id="MobiDB-lite"/>
    </source>
</evidence>
<feature type="region of interest" description="Disordered" evidence="2">
    <location>
        <begin position="1046"/>
        <end position="1065"/>
    </location>
</feature>
<feature type="compositionally biased region" description="Pro residues" evidence="2">
    <location>
        <begin position="38"/>
        <end position="53"/>
    </location>
</feature>
<feature type="compositionally biased region" description="Pro residues" evidence="2">
    <location>
        <begin position="450"/>
        <end position="472"/>
    </location>
</feature>
<evidence type="ECO:0000256" key="1">
    <source>
        <dbReference type="ARBA" id="ARBA00022853"/>
    </source>
</evidence>
<protein>
    <submittedName>
        <fullName evidence="3">Uncharacterized protein</fullName>
    </submittedName>
</protein>
<feature type="compositionally biased region" description="Low complexity" evidence="2">
    <location>
        <begin position="1189"/>
        <end position="1198"/>
    </location>
</feature>
<gene>
    <name evidence="3" type="ORF">B5V51_11354</name>
</gene>
<keyword evidence="1" id="KW-0156">Chromatin regulator</keyword>
<feature type="compositionally biased region" description="Basic and acidic residues" evidence="2">
    <location>
        <begin position="240"/>
        <end position="297"/>
    </location>
</feature>
<feature type="compositionally biased region" description="Basic and acidic residues" evidence="2">
    <location>
        <begin position="360"/>
        <end position="404"/>
    </location>
</feature>
<comment type="caution">
    <text evidence="3">The sequence shown here is derived from an EMBL/GenBank/DDBJ whole genome shotgun (WGS) entry which is preliminary data.</text>
</comment>
<dbReference type="Gene3D" id="3.30.40.10">
    <property type="entry name" value="Zinc/RING finger domain, C3HC4 (zinc finger)"/>
    <property type="match status" value="1"/>
</dbReference>